<dbReference type="Gene3D" id="3.10.20.320">
    <property type="entry name" value="Putative peptidoglycan bound protein (lpxtg motif)"/>
    <property type="match status" value="1"/>
</dbReference>
<evidence type="ECO:0000256" key="6">
    <source>
        <dbReference type="ARBA" id="ARBA00022729"/>
    </source>
</evidence>
<evidence type="ECO:0000256" key="7">
    <source>
        <dbReference type="ARBA" id="ARBA00022737"/>
    </source>
</evidence>
<feature type="region of interest" description="Disordered" evidence="9">
    <location>
        <begin position="37"/>
        <end position="89"/>
    </location>
</feature>
<evidence type="ECO:0000256" key="3">
    <source>
        <dbReference type="ARBA" id="ARBA00022512"/>
    </source>
</evidence>
<comment type="subcellular location">
    <subcellularLocation>
        <location evidence="1">Secreted</location>
        <location evidence="1">Cell wall</location>
        <topology evidence="1">Peptidoglycan-anchor</topology>
    </subcellularLocation>
</comment>
<dbReference type="InterPro" id="IPR013783">
    <property type="entry name" value="Ig-like_fold"/>
</dbReference>
<name>A0A7X1DNY5_9LIST</name>
<sequence length="831" mass="90127">MRKLPVVVSLALCFSLVSPSLYAYADTTTADIITQEAVNNDTDSTNNEDSSHTDNESTNPQTTTDPKSANETTSKTPSNPNTKNNTLKNNLKATSENVNTYADIFSDANLAKVIAKNINGNEDINAEVTDAELQSVTNLVANNQGITSLAGIERLTALENISVNYNELTSIDPLFNISTLKSISANNNKIAGTFSLVKTMPELETLDVFRNSITDLDVENQPKLVTLSADELELQKLSLKNLAQLNAIGRNIGSISIDWGELESVSLVNLPKIQRVDISGNYLSSADLHLENLPAVTGMDLSSNELTELPQLNDFPVLTSINVRSNKISMLDSDKLVNIPNLAKLYADKQTLVLPKKIAAGDFTIQNPVENLAGQITSLKTISNNGTYVNPNITWTSENLTDLSKVSYTFDEDVNNPAVTGKFTGTVTQPIEVKALPVITADKSISYEPINAKDEATFLRDIHASVSENGRITSDYSEVVDFNTPGNYTVTLQAKNDFDIQAIPVTVVVHVRDIQKPQVTVASNEVTFEVGTELTSAALLAKSGAVVTDVYDEGIKMEVDLTEIDTTKLGTYEATITAKSKSGESADPIKIAVEIVDTERPVIHVVNPEITVEKDSELTAEQIMEQAGITATDNYDEDVSVQMDFSAVDTSKPGSYKVTIFTEDASGNRSETVTITVKIPEPKKGEVTVKYIDSENNEIAEKSTLTGELGVAYDTIAKEIPGYILEESPANASGIFEEIGQTVQYVYMKISVSPSEPFYVENSTTPEQPASFVSSTQTPNKSAKTQPKTYSKVNKMPINLPKTGDSTSLIFVFMGVLLIAGLTISKVRRKN</sequence>
<dbReference type="InterPro" id="IPR009459">
    <property type="entry name" value="MucBP_dom"/>
</dbReference>
<dbReference type="Gene3D" id="3.80.10.10">
    <property type="entry name" value="Ribonuclease Inhibitor"/>
    <property type="match status" value="2"/>
</dbReference>
<dbReference type="SUPFAM" id="SSF49299">
    <property type="entry name" value="PKD domain"/>
    <property type="match status" value="1"/>
</dbReference>
<feature type="signal peptide" evidence="11">
    <location>
        <begin position="1"/>
        <end position="25"/>
    </location>
</feature>
<evidence type="ECO:0000256" key="10">
    <source>
        <dbReference type="SAM" id="Phobius"/>
    </source>
</evidence>
<feature type="chain" id="PRO_5030732471" evidence="11">
    <location>
        <begin position="26"/>
        <end position="831"/>
    </location>
</feature>
<evidence type="ECO:0000259" key="12">
    <source>
        <dbReference type="PROSITE" id="PS50847"/>
    </source>
</evidence>
<dbReference type="Pfam" id="PF18981">
    <property type="entry name" value="InlK_D3"/>
    <property type="match status" value="3"/>
</dbReference>
<dbReference type="InterPro" id="IPR014755">
    <property type="entry name" value="Cu-Rt/internalin_Ig-like"/>
</dbReference>
<evidence type="ECO:0000256" key="9">
    <source>
        <dbReference type="SAM" id="MobiDB-lite"/>
    </source>
</evidence>
<keyword evidence="3" id="KW-0134">Cell wall</keyword>
<gene>
    <name evidence="13" type="ORF">HCX62_10035</name>
</gene>
<comment type="similarity">
    <text evidence="2">Belongs to the internalin family.</text>
</comment>
<dbReference type="PANTHER" id="PTHR46652:SF3">
    <property type="entry name" value="LEUCINE-RICH REPEAT-CONTAINING PROTEIN 9"/>
    <property type="match status" value="1"/>
</dbReference>
<accession>A0A7X1DNY5</accession>
<dbReference type="Gene3D" id="2.60.40.1220">
    <property type="match status" value="1"/>
</dbReference>
<dbReference type="PROSITE" id="PS50847">
    <property type="entry name" value="GRAM_POS_ANCHORING"/>
    <property type="match status" value="1"/>
</dbReference>
<evidence type="ECO:0000256" key="8">
    <source>
        <dbReference type="ARBA" id="ARBA00023088"/>
    </source>
</evidence>
<evidence type="ECO:0000256" key="2">
    <source>
        <dbReference type="ARBA" id="ARBA00009432"/>
    </source>
</evidence>
<reference evidence="13 14" key="1">
    <citation type="submission" date="2020-03" db="EMBL/GenBank/DDBJ databases">
        <title>Soil Listeria distribution.</title>
        <authorList>
            <person name="Liao J."/>
            <person name="Wiedmann M."/>
        </authorList>
    </citation>
    <scope>NUCLEOTIDE SEQUENCE [LARGE SCALE GENOMIC DNA]</scope>
    <source>
        <strain evidence="13 14">FSL L7-0020</strain>
    </source>
</reference>
<protein>
    <submittedName>
        <fullName evidence="13">LapB repeat-containing protein</fullName>
    </submittedName>
</protein>
<dbReference type="PANTHER" id="PTHR46652">
    <property type="entry name" value="LEUCINE-RICH REPEAT AND IQ DOMAIN-CONTAINING PROTEIN 1-RELATED"/>
    <property type="match status" value="1"/>
</dbReference>
<keyword evidence="6 11" id="KW-0732">Signal</keyword>
<evidence type="ECO:0000256" key="11">
    <source>
        <dbReference type="SAM" id="SignalP"/>
    </source>
</evidence>
<dbReference type="Pfam" id="PF06458">
    <property type="entry name" value="MucBP"/>
    <property type="match status" value="1"/>
</dbReference>
<feature type="compositionally biased region" description="Polar residues" evidence="9">
    <location>
        <begin position="761"/>
        <end position="789"/>
    </location>
</feature>
<feature type="compositionally biased region" description="Low complexity" evidence="9">
    <location>
        <begin position="72"/>
        <end position="89"/>
    </location>
</feature>
<feature type="domain" description="Gram-positive cocci surface proteins LPxTG" evidence="12">
    <location>
        <begin position="800"/>
        <end position="831"/>
    </location>
</feature>
<keyword evidence="10" id="KW-1133">Transmembrane helix</keyword>
<dbReference type="Proteomes" id="UP000572016">
    <property type="component" value="Unassembled WGS sequence"/>
</dbReference>
<dbReference type="InterPro" id="IPR019931">
    <property type="entry name" value="LPXTG_anchor"/>
</dbReference>
<dbReference type="Pfam" id="PF08191">
    <property type="entry name" value="LRR_adjacent"/>
    <property type="match status" value="1"/>
</dbReference>
<dbReference type="InterPro" id="IPR050836">
    <property type="entry name" value="SDS22/Internalin_LRR"/>
</dbReference>
<dbReference type="EMBL" id="JAATOD010000003">
    <property type="protein sequence ID" value="MBC2330370.1"/>
    <property type="molecule type" value="Genomic_DNA"/>
</dbReference>
<dbReference type="InterPro" id="IPR035986">
    <property type="entry name" value="PKD_dom_sf"/>
</dbReference>
<keyword evidence="10" id="KW-0812">Transmembrane</keyword>
<feature type="compositionally biased region" description="Polar residues" evidence="9">
    <location>
        <begin position="56"/>
        <end position="71"/>
    </location>
</feature>
<dbReference type="InterPro" id="IPR032675">
    <property type="entry name" value="LRR_dom_sf"/>
</dbReference>
<dbReference type="AlphaFoldDB" id="A0A7X1DNY5"/>
<proteinExistence type="inferred from homology"/>
<keyword evidence="8" id="KW-0572">Peptidoglycan-anchor</keyword>
<evidence type="ECO:0000256" key="1">
    <source>
        <dbReference type="ARBA" id="ARBA00004168"/>
    </source>
</evidence>
<comment type="caution">
    <text evidence="13">The sequence shown here is derived from an EMBL/GenBank/DDBJ whole genome shotgun (WGS) entry which is preliminary data.</text>
</comment>
<dbReference type="SUPFAM" id="SSF81296">
    <property type="entry name" value="E set domains"/>
    <property type="match status" value="1"/>
</dbReference>
<dbReference type="Pfam" id="PF00746">
    <property type="entry name" value="Gram_pos_anchor"/>
    <property type="match status" value="1"/>
</dbReference>
<keyword evidence="7" id="KW-0677">Repeat</keyword>
<evidence type="ECO:0000313" key="14">
    <source>
        <dbReference type="Proteomes" id="UP000572016"/>
    </source>
</evidence>
<organism evidence="13 14">
    <name type="scientific">Listeria swaminathanii</name>
    <dbReference type="NCBI Taxonomy" id="2713501"/>
    <lineage>
        <taxon>Bacteria</taxon>
        <taxon>Bacillati</taxon>
        <taxon>Bacillota</taxon>
        <taxon>Bacilli</taxon>
        <taxon>Bacillales</taxon>
        <taxon>Listeriaceae</taxon>
        <taxon>Listeria</taxon>
    </lineage>
</organism>
<evidence type="ECO:0000256" key="4">
    <source>
        <dbReference type="ARBA" id="ARBA00022525"/>
    </source>
</evidence>
<dbReference type="RefSeq" id="WP_185638932.1">
    <property type="nucleotide sequence ID" value="NZ_JAATOD010000003.1"/>
</dbReference>
<keyword evidence="4" id="KW-0964">Secreted</keyword>
<dbReference type="InterPro" id="IPR014756">
    <property type="entry name" value="Ig_E-set"/>
</dbReference>
<dbReference type="SUPFAM" id="SSF52058">
    <property type="entry name" value="L domain-like"/>
    <property type="match status" value="1"/>
</dbReference>
<feature type="transmembrane region" description="Helical" evidence="10">
    <location>
        <begin position="806"/>
        <end position="825"/>
    </location>
</feature>
<evidence type="ECO:0000256" key="5">
    <source>
        <dbReference type="ARBA" id="ARBA00022614"/>
    </source>
</evidence>
<feature type="compositionally biased region" description="Low complexity" evidence="9">
    <location>
        <begin position="37"/>
        <end position="48"/>
    </location>
</feature>
<dbReference type="InterPro" id="IPR012569">
    <property type="entry name" value="Inl_IR"/>
</dbReference>
<dbReference type="NCBIfam" id="TIGR01167">
    <property type="entry name" value="LPXTG_anchor"/>
    <property type="match status" value="1"/>
</dbReference>
<dbReference type="Gene3D" id="2.60.40.10">
    <property type="entry name" value="Immunoglobulins"/>
    <property type="match status" value="3"/>
</dbReference>
<dbReference type="InterPro" id="IPR044056">
    <property type="entry name" value="InlI_Ig-like"/>
</dbReference>
<evidence type="ECO:0000313" key="13">
    <source>
        <dbReference type="EMBL" id="MBC2330370.1"/>
    </source>
</evidence>
<feature type="region of interest" description="Disordered" evidence="9">
    <location>
        <begin position="760"/>
        <end position="789"/>
    </location>
</feature>
<dbReference type="NCBIfam" id="NF033932">
    <property type="entry name" value="LapB_rpt_80"/>
    <property type="match status" value="3"/>
</dbReference>
<keyword evidence="5" id="KW-0433">Leucine-rich repeat</keyword>
<keyword evidence="10" id="KW-0472">Membrane</keyword>